<dbReference type="PANTHER" id="PTHR42981:SF2">
    <property type="entry name" value="PYRUVATE DEHYDROGENASE [UBIQUINONE]"/>
    <property type="match status" value="1"/>
</dbReference>
<dbReference type="PROSITE" id="PS00187">
    <property type="entry name" value="TPP_ENZYMES"/>
    <property type="match status" value="1"/>
</dbReference>
<dbReference type="Gene3D" id="3.40.50.970">
    <property type="match status" value="2"/>
</dbReference>
<dbReference type="InterPro" id="IPR029035">
    <property type="entry name" value="DHS-like_NAD/FAD-binding_dom"/>
</dbReference>
<dbReference type="EMBL" id="JAPDOB010000001">
    <property type="protein sequence ID" value="MCW3797195.1"/>
    <property type="molecule type" value="Genomic_DNA"/>
</dbReference>
<dbReference type="InterPro" id="IPR000399">
    <property type="entry name" value="TPP-bd_CS"/>
</dbReference>
<evidence type="ECO:0000313" key="8">
    <source>
        <dbReference type="Proteomes" id="UP001526246"/>
    </source>
</evidence>
<feature type="domain" description="Thiamine pyrophosphate enzyme central" evidence="4">
    <location>
        <begin position="188"/>
        <end position="316"/>
    </location>
</feature>
<evidence type="ECO:0000313" key="7">
    <source>
        <dbReference type="EMBL" id="MCW3797195.1"/>
    </source>
</evidence>
<dbReference type="SUPFAM" id="SSF52467">
    <property type="entry name" value="DHS-like NAD/FAD-binding domain"/>
    <property type="match status" value="1"/>
</dbReference>
<dbReference type="InterPro" id="IPR012000">
    <property type="entry name" value="Thiamin_PyroP_enz_cen_dom"/>
</dbReference>
<evidence type="ECO:0000256" key="3">
    <source>
        <dbReference type="RuleBase" id="RU362132"/>
    </source>
</evidence>
<dbReference type="Pfam" id="PF02776">
    <property type="entry name" value="TPP_enzyme_N"/>
    <property type="match status" value="1"/>
</dbReference>
<gene>
    <name evidence="7" type="ORF">OMW55_05155</name>
</gene>
<name>A0ABT3JDP8_9SPHN</name>
<evidence type="ECO:0000256" key="1">
    <source>
        <dbReference type="ARBA" id="ARBA00007812"/>
    </source>
</evidence>
<protein>
    <submittedName>
        <fullName evidence="7">Thiamine pyrophosphate-binding protein</fullName>
    </submittedName>
</protein>
<dbReference type="InterPro" id="IPR047210">
    <property type="entry name" value="TPP_PYR_POXB-like"/>
</dbReference>
<dbReference type="CDD" id="cd02014">
    <property type="entry name" value="TPP_POX"/>
    <property type="match status" value="1"/>
</dbReference>
<dbReference type="InterPro" id="IPR047212">
    <property type="entry name" value="TPP_POXB-like"/>
</dbReference>
<accession>A0ABT3JDP8</accession>
<dbReference type="Pfam" id="PF02775">
    <property type="entry name" value="TPP_enzyme_C"/>
    <property type="match status" value="1"/>
</dbReference>
<dbReference type="InterPro" id="IPR012001">
    <property type="entry name" value="Thiamin_PyroP_enz_TPP-bd_dom"/>
</dbReference>
<dbReference type="RefSeq" id="WP_264881341.1">
    <property type="nucleotide sequence ID" value="NZ_JAPDOB010000001.1"/>
</dbReference>
<organism evidence="7 8">
    <name type="scientific">Sphingomonas arvum</name>
    <dbReference type="NCBI Taxonomy" id="2992113"/>
    <lineage>
        <taxon>Bacteria</taxon>
        <taxon>Pseudomonadati</taxon>
        <taxon>Pseudomonadota</taxon>
        <taxon>Alphaproteobacteria</taxon>
        <taxon>Sphingomonadales</taxon>
        <taxon>Sphingomonadaceae</taxon>
        <taxon>Sphingomonas</taxon>
    </lineage>
</organism>
<feature type="domain" description="Thiamine pyrophosphate enzyme TPP-binding" evidence="5">
    <location>
        <begin position="376"/>
        <end position="522"/>
    </location>
</feature>
<comment type="caution">
    <text evidence="7">The sequence shown here is derived from an EMBL/GenBank/DDBJ whole genome shotgun (WGS) entry which is preliminary data.</text>
</comment>
<dbReference type="InterPro" id="IPR011766">
    <property type="entry name" value="TPP_enzyme_TPP-bd"/>
</dbReference>
<comment type="similarity">
    <text evidence="1 3">Belongs to the TPP enzyme family.</text>
</comment>
<dbReference type="InterPro" id="IPR029061">
    <property type="entry name" value="THDP-binding"/>
</dbReference>
<evidence type="ECO:0000259" key="6">
    <source>
        <dbReference type="Pfam" id="PF02776"/>
    </source>
</evidence>
<dbReference type="CDD" id="cd07039">
    <property type="entry name" value="TPP_PYR_POX"/>
    <property type="match status" value="1"/>
</dbReference>
<dbReference type="InterPro" id="IPR047211">
    <property type="entry name" value="POXB-like"/>
</dbReference>
<feature type="domain" description="Thiamine pyrophosphate enzyme N-terminal TPP-binding" evidence="6">
    <location>
        <begin position="4"/>
        <end position="117"/>
    </location>
</feature>
<dbReference type="Gene3D" id="3.40.50.1220">
    <property type="entry name" value="TPP-binding domain"/>
    <property type="match status" value="1"/>
</dbReference>
<dbReference type="Pfam" id="PF00205">
    <property type="entry name" value="TPP_enzyme_M"/>
    <property type="match status" value="1"/>
</dbReference>
<sequence>MSRNVAELIIATLEHAGAKRCYGLPGDTLNLVTDAIRRSTIRFIHVRHEEAGGFAAGADALVSDELVVCAGSCGPGSLHFINGLFDAHRNRAPVVLIASQLGRDELGTDFPQEVDFKPLYQQASVFCQEVRTAEAAGRIIAMAVQAALNKRGVAVVILPADVASLSTDEAPRQIHRATSVLTPVLDEIAKAVEIISRGRKIAIYGGSGCQHAHEEVIALAAKLKAPVAYTSRAKDFLEPNNPFAVGMTGIFGVKSGFDALMECDTLILLGCDFAWRQFYPGKATIIQIDTEPTHLGRRHPIDLGLAGDVGPTLQLLLPGLVERADTGFLEKAGKQRFETYHQLEKRAVASTEAIHPQYVTTCLAEAANEDAIWTADGGTPMVWLLRHVSATGRNRTLLSLTHGSMANALPYALGAAAARPDCQVICLSGDGGLTMLLGDLLTAVQEELNIKVVVFNNGSLAFVDLEQKVEGLLNTYTDLRNPDFGALARAMGLWGERVEEAADLPGAITRLLEQDGPALLDVVVDGYELVVPPHVSAGNVGGTALYAAKALLAGEGREAARLITHNLPVARPAPRTQIKQES</sequence>
<dbReference type="Proteomes" id="UP001526246">
    <property type="component" value="Unassembled WGS sequence"/>
</dbReference>
<keyword evidence="2 3" id="KW-0786">Thiamine pyrophosphate</keyword>
<reference evidence="7 8" key="1">
    <citation type="submission" date="2022-10" db="EMBL/GenBank/DDBJ databases">
        <title>Sphingomonas sp.</title>
        <authorList>
            <person name="Jin C."/>
        </authorList>
    </citation>
    <scope>NUCLEOTIDE SEQUENCE [LARGE SCALE GENOMIC DNA]</scope>
    <source>
        <strain evidence="7 8">BN140010</strain>
    </source>
</reference>
<dbReference type="SUPFAM" id="SSF52518">
    <property type="entry name" value="Thiamin diphosphate-binding fold (THDP-binding)"/>
    <property type="match status" value="2"/>
</dbReference>
<keyword evidence="8" id="KW-1185">Reference proteome</keyword>
<evidence type="ECO:0000256" key="2">
    <source>
        <dbReference type="ARBA" id="ARBA00023052"/>
    </source>
</evidence>
<dbReference type="PANTHER" id="PTHR42981">
    <property type="entry name" value="PYRUVATE DEHYDROGENASE [UBIQUINONE]"/>
    <property type="match status" value="1"/>
</dbReference>
<proteinExistence type="inferred from homology"/>
<evidence type="ECO:0000259" key="5">
    <source>
        <dbReference type="Pfam" id="PF02775"/>
    </source>
</evidence>
<evidence type="ECO:0000259" key="4">
    <source>
        <dbReference type="Pfam" id="PF00205"/>
    </source>
</evidence>